<dbReference type="EMBL" id="RCHU02000014">
    <property type="protein sequence ID" value="KAL3572207.1"/>
    <property type="molecule type" value="Genomic_DNA"/>
</dbReference>
<gene>
    <name evidence="1" type="ORF">D5086_026111</name>
</gene>
<name>A0ACC4B1G4_POPAL</name>
<protein>
    <submittedName>
        <fullName evidence="1">Uncharacterized protein</fullName>
    </submittedName>
</protein>
<reference evidence="1 2" key="1">
    <citation type="journal article" date="2024" name="Plant Biotechnol. J.">
        <title>Genome and CRISPR/Cas9 system of a widespread forest tree (Populus alba) in the world.</title>
        <authorList>
            <person name="Liu Y.J."/>
            <person name="Jiang P.F."/>
            <person name="Han X.M."/>
            <person name="Li X.Y."/>
            <person name="Wang H.M."/>
            <person name="Wang Y.J."/>
            <person name="Wang X.X."/>
            <person name="Zeng Q.Y."/>
        </authorList>
    </citation>
    <scope>NUCLEOTIDE SEQUENCE [LARGE SCALE GENOMIC DNA]</scope>
    <source>
        <strain evidence="2">cv. PAL-ZL1</strain>
    </source>
</reference>
<evidence type="ECO:0000313" key="1">
    <source>
        <dbReference type="EMBL" id="KAL3572207.1"/>
    </source>
</evidence>
<proteinExistence type="predicted"/>
<sequence>MHSLPPPVGYGFHPTDEELREFVLCKLKKDPDAIMPTYEEGEASFNVTSDHSENENPTGYNHPQTFEEGEYGAWTASNFTNNEPEEDTYQFQAALDSLRGFDEGCDSLNDLFPYGNMFLFYVKKRALLPVIECDEAVTQSDDRVWHFFCRHDYKYSNSKRVNRTTRNGNWKLTGKVRDIKRRGTNEVIGTKKNLVFQRKCPDSKKTGWVIHEFQVKTSPPDERALVLCKLKHKADDSAANSPNDEGEPSRFMGSVFENNAAATNILGVDAEQLLSLVDSDGEDFNCPSPLQSQIYDEGEPSRFRGSVFENNAAETNILGVDEEQPLSLFDNDWDDFNCPSPLQSQIYAQNYLSDEEDPNEFVDSLFVDPDEYGTEHAAFSLLDDHSSPRSSRKAYAAGSSDRTTYHVNGESANLYGGRGNLKISRQLQMAHGDDILLMGASSTDSTTATRHEHVKLMQSGGEVISRTRQPPPPVAPSFVERKEVSHKRVQSLRGVSKAGEGRKESADIDLPRKESFGRESETDRRIVPVTNAKPRAKSRSNELGGNDRKGRFIQLEITISSHGSSPLLVFLVNAVLDQEMQVQSIFTGNGLGLQYPHPIQQQIHMEQGLSLENTPFTIELTFQFDADDMKIPPKSLSRVNPEGIGDNDIEVDHLEIGSYRDEILVTEASSSGSDTKKHICCITSVPEVPDYAQNARKHFNSKDFPQKETLVTESDHDDTEALRATKHGTAFDLPRMESSVNFASERNLHYGIGK</sequence>
<keyword evidence="2" id="KW-1185">Reference proteome</keyword>
<evidence type="ECO:0000313" key="2">
    <source>
        <dbReference type="Proteomes" id="UP000309997"/>
    </source>
</evidence>
<comment type="caution">
    <text evidence="1">The sequence shown here is derived from an EMBL/GenBank/DDBJ whole genome shotgun (WGS) entry which is preliminary data.</text>
</comment>
<accession>A0ACC4B1G4</accession>
<dbReference type="Proteomes" id="UP000309997">
    <property type="component" value="Unassembled WGS sequence"/>
</dbReference>
<organism evidence="1 2">
    <name type="scientific">Populus alba</name>
    <name type="common">White poplar</name>
    <dbReference type="NCBI Taxonomy" id="43335"/>
    <lineage>
        <taxon>Eukaryota</taxon>
        <taxon>Viridiplantae</taxon>
        <taxon>Streptophyta</taxon>
        <taxon>Embryophyta</taxon>
        <taxon>Tracheophyta</taxon>
        <taxon>Spermatophyta</taxon>
        <taxon>Magnoliopsida</taxon>
        <taxon>eudicotyledons</taxon>
        <taxon>Gunneridae</taxon>
        <taxon>Pentapetalae</taxon>
        <taxon>rosids</taxon>
        <taxon>fabids</taxon>
        <taxon>Malpighiales</taxon>
        <taxon>Salicaceae</taxon>
        <taxon>Saliceae</taxon>
        <taxon>Populus</taxon>
    </lineage>
</organism>